<evidence type="ECO:0000256" key="1">
    <source>
        <dbReference type="SAM" id="MobiDB-lite"/>
    </source>
</evidence>
<feature type="compositionally biased region" description="Acidic residues" evidence="1">
    <location>
        <begin position="123"/>
        <end position="140"/>
    </location>
</feature>
<feature type="domain" description="Myb/SANT-like" evidence="2">
    <location>
        <begin position="14"/>
        <end position="56"/>
    </location>
</feature>
<keyword evidence="4" id="KW-1185">Reference proteome</keyword>
<protein>
    <recommendedName>
        <fullName evidence="2">Myb/SANT-like domain-containing protein</fullName>
    </recommendedName>
</protein>
<accession>A0AAE0E8U3</accession>
<dbReference type="PANTHER" id="PTHR47584">
    <property type="match status" value="1"/>
</dbReference>
<feature type="region of interest" description="Disordered" evidence="1">
    <location>
        <begin position="119"/>
        <end position="159"/>
    </location>
</feature>
<gene>
    <name evidence="3" type="ORF">Dsin_012827</name>
</gene>
<dbReference type="Proteomes" id="UP001281410">
    <property type="component" value="Unassembled WGS sequence"/>
</dbReference>
<evidence type="ECO:0000313" key="3">
    <source>
        <dbReference type="EMBL" id="KAK3218857.1"/>
    </source>
</evidence>
<reference evidence="3" key="1">
    <citation type="journal article" date="2023" name="Plant J.">
        <title>Genome sequences and population genomics provide insights into the demographic history, inbreeding, and mutation load of two 'living fossil' tree species of Dipteronia.</title>
        <authorList>
            <person name="Feng Y."/>
            <person name="Comes H.P."/>
            <person name="Chen J."/>
            <person name="Zhu S."/>
            <person name="Lu R."/>
            <person name="Zhang X."/>
            <person name="Li P."/>
            <person name="Qiu J."/>
            <person name="Olsen K.M."/>
            <person name="Qiu Y."/>
        </authorList>
    </citation>
    <scope>NUCLEOTIDE SEQUENCE</scope>
    <source>
        <strain evidence="3">NBL</strain>
    </source>
</reference>
<dbReference type="PANTHER" id="PTHR47584:SF14">
    <property type="entry name" value="L10-INTERACTING MYB DOMAIN-CONTAINING PROTEIN-LIKE"/>
    <property type="match status" value="1"/>
</dbReference>
<evidence type="ECO:0000313" key="4">
    <source>
        <dbReference type="Proteomes" id="UP001281410"/>
    </source>
</evidence>
<organism evidence="3 4">
    <name type="scientific">Dipteronia sinensis</name>
    <dbReference type="NCBI Taxonomy" id="43782"/>
    <lineage>
        <taxon>Eukaryota</taxon>
        <taxon>Viridiplantae</taxon>
        <taxon>Streptophyta</taxon>
        <taxon>Embryophyta</taxon>
        <taxon>Tracheophyta</taxon>
        <taxon>Spermatophyta</taxon>
        <taxon>Magnoliopsida</taxon>
        <taxon>eudicotyledons</taxon>
        <taxon>Gunneridae</taxon>
        <taxon>Pentapetalae</taxon>
        <taxon>rosids</taxon>
        <taxon>malvids</taxon>
        <taxon>Sapindales</taxon>
        <taxon>Sapindaceae</taxon>
        <taxon>Hippocastanoideae</taxon>
        <taxon>Acereae</taxon>
        <taxon>Dipteronia</taxon>
    </lineage>
</organism>
<sequence length="233" mass="26406">MGDAALKLYLLLLLKSKFNRLRKKHREFSDLIAHTGFGWNPISNTVTAPEAVWAEYIKRVPTVKPYRKKGLEHYEILGDIFNTTTSTGQLSFSSSQVPLPSDEDREVEDNFINSGVHVNVDVDAGDDDDDDDSAEVELTEDSNKKKGKRARWSIGSSSNRRKNKWESMDTYFETAKEVMHARLEKVKVKSAESTGKSGEQFSVTECMEALESLRDIDGNTFNKFMERIVPCVE</sequence>
<dbReference type="InterPro" id="IPR045026">
    <property type="entry name" value="LIMYB"/>
</dbReference>
<evidence type="ECO:0000259" key="2">
    <source>
        <dbReference type="Pfam" id="PF12776"/>
    </source>
</evidence>
<dbReference type="Pfam" id="PF12776">
    <property type="entry name" value="Myb_DNA-bind_3"/>
    <property type="match status" value="1"/>
</dbReference>
<name>A0AAE0E8U3_9ROSI</name>
<dbReference type="InterPro" id="IPR024752">
    <property type="entry name" value="Myb/SANT-like_dom"/>
</dbReference>
<dbReference type="EMBL" id="JANJYJ010000004">
    <property type="protein sequence ID" value="KAK3218857.1"/>
    <property type="molecule type" value="Genomic_DNA"/>
</dbReference>
<proteinExistence type="predicted"/>
<dbReference type="AlphaFoldDB" id="A0AAE0E8U3"/>
<comment type="caution">
    <text evidence="3">The sequence shown here is derived from an EMBL/GenBank/DDBJ whole genome shotgun (WGS) entry which is preliminary data.</text>
</comment>